<dbReference type="HOGENOM" id="CLU_1105091_0_0_1"/>
<feature type="compositionally biased region" description="Basic and acidic residues" evidence="1">
    <location>
        <begin position="52"/>
        <end position="63"/>
    </location>
</feature>
<evidence type="ECO:0000313" key="2">
    <source>
        <dbReference type="EnsemblPlants" id="OBART09G14840.1"/>
    </source>
</evidence>
<dbReference type="PANTHER" id="PTHR37888">
    <property type="entry name" value="DNA-BINDING BROMODOMAIN-CONTAINING PROTEIN"/>
    <property type="match status" value="1"/>
</dbReference>
<evidence type="ECO:0000256" key="1">
    <source>
        <dbReference type="SAM" id="MobiDB-lite"/>
    </source>
</evidence>
<accession>A0A0D3H8D4</accession>
<evidence type="ECO:0000313" key="3">
    <source>
        <dbReference type="Proteomes" id="UP000026960"/>
    </source>
</evidence>
<dbReference type="Proteomes" id="UP000026960">
    <property type="component" value="Chromosome 9"/>
</dbReference>
<organism evidence="2">
    <name type="scientific">Oryza barthii</name>
    <dbReference type="NCBI Taxonomy" id="65489"/>
    <lineage>
        <taxon>Eukaryota</taxon>
        <taxon>Viridiplantae</taxon>
        <taxon>Streptophyta</taxon>
        <taxon>Embryophyta</taxon>
        <taxon>Tracheophyta</taxon>
        <taxon>Spermatophyta</taxon>
        <taxon>Magnoliopsida</taxon>
        <taxon>Liliopsida</taxon>
        <taxon>Poales</taxon>
        <taxon>Poaceae</taxon>
        <taxon>BOP clade</taxon>
        <taxon>Oryzoideae</taxon>
        <taxon>Oryzeae</taxon>
        <taxon>Oryzinae</taxon>
        <taxon>Oryza</taxon>
    </lineage>
</organism>
<dbReference type="PaxDb" id="65489-OBART09G14840.1"/>
<dbReference type="EnsemblPlants" id="OBART09G14840.1">
    <property type="protein sequence ID" value="OBART09G14840.1"/>
    <property type="gene ID" value="OBART09G14840"/>
</dbReference>
<feature type="compositionally biased region" description="Basic and acidic residues" evidence="1">
    <location>
        <begin position="124"/>
        <end position="133"/>
    </location>
</feature>
<reference evidence="2" key="2">
    <citation type="submission" date="2015-03" db="UniProtKB">
        <authorList>
            <consortium name="EnsemblPlants"/>
        </authorList>
    </citation>
    <scope>IDENTIFICATION</scope>
</reference>
<feature type="region of interest" description="Disordered" evidence="1">
    <location>
        <begin position="48"/>
        <end position="255"/>
    </location>
</feature>
<protein>
    <submittedName>
        <fullName evidence="2">Uncharacterized protein</fullName>
    </submittedName>
</protein>
<dbReference type="PANTHER" id="PTHR37888:SF15">
    <property type="entry name" value="DNA-BINDING BROMODOMAIN-CONTAINING PROTEIN"/>
    <property type="match status" value="1"/>
</dbReference>
<dbReference type="AlphaFoldDB" id="A0A0D3H8D4"/>
<sequence>MKASIKFRDDDRPLVRAKVPVGVLGLPFLTGGGKPLIVCRKRSSIAKAAAAAKKEESAEKGEAAEEGEGSDDGEKKVSVSASASKDKAWGLRTKKGRGPGKNSASVGGRKMAKLSEATEAATDGSKKPDKKIAADAATPAKKRNAVDFLKRLNQGSSPSKKKKKGSPMGTRKRAAAATSPEQPQKTRKGPGRKDAGRGGSKKGGKSATPKRSVGRPPSKRGAAAATATPPSKRAKVNRSEKTAATATAAKRGGRR</sequence>
<keyword evidence="3" id="KW-1185">Reference proteome</keyword>
<name>A0A0D3H8D4_9ORYZ</name>
<reference evidence="2" key="1">
    <citation type="journal article" date="2009" name="Rice">
        <title>De Novo Next Generation Sequencing of Plant Genomes.</title>
        <authorList>
            <person name="Rounsley S."/>
            <person name="Marri P.R."/>
            <person name="Yu Y."/>
            <person name="He R."/>
            <person name="Sisneros N."/>
            <person name="Goicoechea J.L."/>
            <person name="Lee S.J."/>
            <person name="Angelova A."/>
            <person name="Kudrna D."/>
            <person name="Luo M."/>
            <person name="Affourtit J."/>
            <person name="Desany B."/>
            <person name="Knight J."/>
            <person name="Niazi F."/>
            <person name="Egholm M."/>
            <person name="Wing R.A."/>
        </authorList>
    </citation>
    <scope>NUCLEOTIDE SEQUENCE [LARGE SCALE GENOMIC DNA]</scope>
    <source>
        <strain evidence="2">cv. IRGC 105608</strain>
    </source>
</reference>
<proteinExistence type="predicted"/>
<dbReference type="Gramene" id="OBART09G14840.1">
    <property type="protein sequence ID" value="OBART09G14840.1"/>
    <property type="gene ID" value="OBART09G14840"/>
</dbReference>
<dbReference type="eggNOG" id="ENOG502QR9N">
    <property type="taxonomic scope" value="Eukaryota"/>
</dbReference>
<feature type="compositionally biased region" description="Basic residues" evidence="1">
    <location>
        <begin position="159"/>
        <end position="174"/>
    </location>
</feature>